<dbReference type="InterPro" id="IPR013087">
    <property type="entry name" value="Znf_C2H2_type"/>
</dbReference>
<proteinExistence type="predicted"/>
<evidence type="ECO:0000259" key="1">
    <source>
        <dbReference type="PROSITE" id="PS00028"/>
    </source>
</evidence>
<dbReference type="Proteomes" id="UP000234345">
    <property type="component" value="Unassembled WGS sequence"/>
</dbReference>
<dbReference type="Pfam" id="PF04606">
    <property type="entry name" value="Ogr_Delta"/>
    <property type="match status" value="1"/>
</dbReference>
<dbReference type="AlphaFoldDB" id="A0A7Z7J416"/>
<accession>A0A7Z7J416</accession>
<organism evidence="2 3">
    <name type="scientific">Xanthomonas campestris pv. phaseoli</name>
    <dbReference type="NCBI Taxonomy" id="317013"/>
    <lineage>
        <taxon>Bacteria</taxon>
        <taxon>Pseudomonadati</taxon>
        <taxon>Pseudomonadota</taxon>
        <taxon>Gammaproteobacteria</taxon>
        <taxon>Lysobacterales</taxon>
        <taxon>Lysobacteraceae</taxon>
        <taxon>Xanthomonas</taxon>
    </lineage>
</organism>
<gene>
    <name evidence="2" type="ORF">XFF6991_480141</name>
</gene>
<comment type="caution">
    <text evidence="2">The sequence shown here is derived from an EMBL/GenBank/DDBJ whole genome shotgun (WGS) entry which is preliminary data.</text>
</comment>
<dbReference type="PROSITE" id="PS00028">
    <property type="entry name" value="ZINC_FINGER_C2H2_1"/>
    <property type="match status" value="1"/>
</dbReference>
<name>A0A7Z7J416_XANCH</name>
<feature type="domain" description="C2H2-type" evidence="1">
    <location>
        <begin position="13"/>
        <end position="34"/>
    </location>
</feature>
<dbReference type="EMBL" id="OCZC01000075">
    <property type="protein sequence ID" value="SOO25816.1"/>
    <property type="molecule type" value="Genomic_DNA"/>
</dbReference>
<sequence length="108" mass="11951">MSMFGRKKIVFRCEACSARLIKRTSVLAHKFLRHDSYVCENPMCGATYTGHSELTGIASPSGVPTAHSELPPTPAYQRAQALQAYRESLGDRQLDLIPMGGEPFFPHL</sequence>
<protein>
    <submittedName>
        <fullName evidence="2">Ogr/Delta-like zinc finger</fullName>
    </submittedName>
</protein>
<reference evidence="2 3" key="1">
    <citation type="submission" date="2017-10" db="EMBL/GenBank/DDBJ databases">
        <authorList>
            <person name="Regsiter A."/>
            <person name="William W."/>
        </authorList>
    </citation>
    <scope>NUCLEOTIDE SEQUENCE [LARGE SCALE GENOMIC DNA]</scope>
    <source>
        <strain evidence="2 3">CFBP6991</strain>
    </source>
</reference>
<evidence type="ECO:0000313" key="2">
    <source>
        <dbReference type="EMBL" id="SOO25816.1"/>
    </source>
</evidence>
<dbReference type="InterPro" id="IPR007684">
    <property type="entry name" value="Znf_Ogr/Delta"/>
</dbReference>
<evidence type="ECO:0000313" key="3">
    <source>
        <dbReference type="Proteomes" id="UP000234345"/>
    </source>
</evidence>